<sequence>MLYPLTFKPIFKERVWGGRNLERLYKKPLPPDVPIGESWEISDRPGDASIIANGPLAGKDLRWLMENHADELLGASRRNTKSFPLLVKILDAQEKLSLQVHPPVEIAASMGGEPKTEMWYVAEATPEADLFVGLKKGVTRPEFEQKIKEGTVAECFHRIPVKKDDVMFLPSGRVHALGAGSVIFEIQQNSDTTYRVFDWNRTGLDGRPRELHIEQSLKSINFEDFEPRLITSIYSRSPTFSVRVLVDDPLFRIDACKVKRGQRFYIRSEGAQILGILHGRLEVGFGEIKVLAGAGQFVVLPACLGRVSLTADTQVEFLHVQNR</sequence>
<dbReference type="GO" id="GO:0004476">
    <property type="term" value="F:mannose-6-phosphate isomerase activity"/>
    <property type="evidence" value="ECO:0007669"/>
    <property type="project" value="UniProtKB-EC"/>
</dbReference>
<evidence type="ECO:0000313" key="7">
    <source>
        <dbReference type="Proteomes" id="UP000003688"/>
    </source>
</evidence>
<feature type="binding site" evidence="3">
    <location>
        <position position="117"/>
    </location>
    <ligand>
        <name>Zn(2+)</name>
        <dbReference type="ChEBI" id="CHEBI:29105"/>
    </ligand>
</feature>
<gene>
    <name evidence="6" type="ORF">Cflav_PD5133</name>
</gene>
<dbReference type="PANTHER" id="PTHR42742:SF3">
    <property type="entry name" value="FRUCTOKINASE"/>
    <property type="match status" value="1"/>
</dbReference>
<dbReference type="EC" id="5.3.1.8" evidence="6"/>
<protein>
    <submittedName>
        <fullName evidence="6">Mannose-6-phosphate isomerase</fullName>
        <ecNumber evidence="6">5.3.1.8</ecNumber>
    </submittedName>
</protein>
<keyword evidence="1 3" id="KW-0479">Metal-binding</keyword>
<keyword evidence="7" id="KW-1185">Reference proteome</keyword>
<proteinExistence type="predicted"/>
<comment type="caution">
    <text evidence="6">The sequence shown here is derived from an EMBL/GenBank/DDBJ whole genome shotgun (WGS) entry which is preliminary data.</text>
</comment>
<accession>B9XC30</accession>
<evidence type="ECO:0000256" key="3">
    <source>
        <dbReference type="PIRSR" id="PIRSR036894-1"/>
    </source>
</evidence>
<evidence type="ECO:0000256" key="2">
    <source>
        <dbReference type="ARBA" id="ARBA00022833"/>
    </source>
</evidence>
<evidence type="ECO:0000259" key="5">
    <source>
        <dbReference type="Pfam" id="PF20511"/>
    </source>
</evidence>
<dbReference type="InterPro" id="IPR011051">
    <property type="entry name" value="RmlC_Cupin_sf"/>
</dbReference>
<feature type="binding site" evidence="3">
    <location>
        <position position="175"/>
    </location>
    <ligand>
        <name>Zn(2+)</name>
        <dbReference type="ChEBI" id="CHEBI:29105"/>
    </ligand>
</feature>
<keyword evidence="2 3" id="KW-0862">Zinc</keyword>
<dbReference type="InterPro" id="IPR046457">
    <property type="entry name" value="PMI_typeI_cat"/>
</dbReference>
<comment type="cofactor">
    <cofactor evidence="3">
        <name>Zn(2+)</name>
        <dbReference type="ChEBI" id="CHEBI:29105"/>
    </cofactor>
    <text evidence="3">Binds 1 zinc ion per subunit.</text>
</comment>
<dbReference type="GO" id="GO:0005975">
    <property type="term" value="P:carbohydrate metabolic process"/>
    <property type="evidence" value="ECO:0007669"/>
    <property type="project" value="InterPro"/>
</dbReference>
<keyword evidence="6" id="KW-0413">Isomerase</keyword>
<dbReference type="Proteomes" id="UP000003688">
    <property type="component" value="Unassembled WGS sequence"/>
</dbReference>
<dbReference type="Pfam" id="PF20511">
    <property type="entry name" value="PMI_typeI_cat"/>
    <property type="match status" value="1"/>
</dbReference>
<dbReference type="InterPro" id="IPR014710">
    <property type="entry name" value="RmlC-like_jellyroll"/>
</dbReference>
<dbReference type="CDD" id="cd07010">
    <property type="entry name" value="cupin_PMI_type_I_N_bac"/>
    <property type="match status" value="1"/>
</dbReference>
<dbReference type="InterPro" id="IPR014628">
    <property type="entry name" value="Man6P_isomerase_Firm_short"/>
</dbReference>
<feature type="binding site" evidence="3">
    <location>
        <position position="101"/>
    </location>
    <ligand>
        <name>Zn(2+)</name>
        <dbReference type="ChEBI" id="CHEBI:29105"/>
    </ligand>
</feature>
<dbReference type="SUPFAM" id="SSF51182">
    <property type="entry name" value="RmlC-like cupins"/>
    <property type="match status" value="1"/>
</dbReference>
<dbReference type="GO" id="GO:0008270">
    <property type="term" value="F:zinc ion binding"/>
    <property type="evidence" value="ECO:0007669"/>
    <property type="project" value="InterPro"/>
</dbReference>
<evidence type="ECO:0000256" key="4">
    <source>
        <dbReference type="PIRSR" id="PIRSR036894-2"/>
    </source>
</evidence>
<dbReference type="OrthoDB" id="9808275at2"/>
<dbReference type="EMBL" id="ABOX02000004">
    <property type="protein sequence ID" value="EEF62498.1"/>
    <property type="molecule type" value="Genomic_DNA"/>
</dbReference>
<dbReference type="Gene3D" id="2.60.120.10">
    <property type="entry name" value="Jelly Rolls"/>
    <property type="match status" value="1"/>
</dbReference>
<dbReference type="InterPro" id="IPR051804">
    <property type="entry name" value="Carb_Metab_Reg_Kinase/Isom"/>
</dbReference>
<feature type="active site" evidence="4">
    <location>
        <position position="195"/>
    </location>
</feature>
<evidence type="ECO:0000256" key="1">
    <source>
        <dbReference type="ARBA" id="ARBA00022723"/>
    </source>
</evidence>
<reference evidence="6 7" key="1">
    <citation type="journal article" date="2011" name="J. Bacteriol.">
        <title>Genome sequence of 'Pedosphaera parvula' Ellin514, an aerobic Verrucomicrobial isolate from pasture soil.</title>
        <authorList>
            <person name="Kant R."/>
            <person name="van Passel M.W."/>
            <person name="Sangwan P."/>
            <person name="Palva A."/>
            <person name="Lucas S."/>
            <person name="Copeland A."/>
            <person name="Lapidus A."/>
            <person name="Glavina Del Rio T."/>
            <person name="Dalin E."/>
            <person name="Tice H."/>
            <person name="Bruce D."/>
            <person name="Goodwin L."/>
            <person name="Pitluck S."/>
            <person name="Chertkov O."/>
            <person name="Larimer F.W."/>
            <person name="Land M.L."/>
            <person name="Hauser L."/>
            <person name="Brettin T.S."/>
            <person name="Detter J.C."/>
            <person name="Han S."/>
            <person name="de Vos W.M."/>
            <person name="Janssen P.H."/>
            <person name="Smidt H."/>
        </authorList>
    </citation>
    <scope>NUCLEOTIDE SEQUENCE [LARGE SCALE GENOMIC DNA]</scope>
    <source>
        <strain evidence="6 7">Ellin514</strain>
    </source>
</reference>
<name>B9XC30_PEDPL</name>
<dbReference type="STRING" id="320771.Cflav_PD5133"/>
<feature type="domain" description="Phosphomannose isomerase type I catalytic" evidence="5">
    <location>
        <begin position="8"/>
        <end position="108"/>
    </location>
</feature>
<evidence type="ECO:0000313" key="6">
    <source>
        <dbReference type="EMBL" id="EEF62498.1"/>
    </source>
</evidence>
<dbReference type="PIRSF" id="PIRSF036894">
    <property type="entry name" value="PMI_Firm_short"/>
    <property type="match status" value="1"/>
</dbReference>
<dbReference type="PANTHER" id="PTHR42742">
    <property type="entry name" value="TRANSCRIPTIONAL REPRESSOR MPRA"/>
    <property type="match status" value="1"/>
</dbReference>
<dbReference type="AlphaFoldDB" id="B9XC30"/>
<organism evidence="6 7">
    <name type="scientific">Pedosphaera parvula (strain Ellin514)</name>
    <dbReference type="NCBI Taxonomy" id="320771"/>
    <lineage>
        <taxon>Bacteria</taxon>
        <taxon>Pseudomonadati</taxon>
        <taxon>Verrucomicrobiota</taxon>
        <taxon>Pedosphaerae</taxon>
        <taxon>Pedosphaerales</taxon>
        <taxon>Pedosphaeraceae</taxon>
        <taxon>Pedosphaera</taxon>
    </lineage>
</organism>